<dbReference type="AlphaFoldDB" id="A0AAV0IZW9"/>
<reference evidence="1" key="1">
    <citation type="submission" date="2022-08" db="EMBL/GenBank/DDBJ databases">
        <authorList>
            <person name="Gutierrez-Valencia J."/>
        </authorList>
    </citation>
    <scope>NUCLEOTIDE SEQUENCE</scope>
</reference>
<protein>
    <recommendedName>
        <fullName evidence="3">Maturase K</fullName>
    </recommendedName>
</protein>
<keyword evidence="2" id="KW-1185">Reference proteome</keyword>
<evidence type="ECO:0000313" key="1">
    <source>
        <dbReference type="EMBL" id="CAI0403190.1"/>
    </source>
</evidence>
<evidence type="ECO:0000313" key="2">
    <source>
        <dbReference type="Proteomes" id="UP001154282"/>
    </source>
</evidence>
<evidence type="ECO:0008006" key="3">
    <source>
        <dbReference type="Google" id="ProtNLM"/>
    </source>
</evidence>
<proteinExistence type="predicted"/>
<accession>A0AAV0IZW9</accession>
<dbReference type="Proteomes" id="UP001154282">
    <property type="component" value="Unassembled WGS sequence"/>
</dbReference>
<organism evidence="1 2">
    <name type="scientific">Linum tenue</name>
    <dbReference type="NCBI Taxonomy" id="586396"/>
    <lineage>
        <taxon>Eukaryota</taxon>
        <taxon>Viridiplantae</taxon>
        <taxon>Streptophyta</taxon>
        <taxon>Embryophyta</taxon>
        <taxon>Tracheophyta</taxon>
        <taxon>Spermatophyta</taxon>
        <taxon>Magnoliopsida</taxon>
        <taxon>eudicotyledons</taxon>
        <taxon>Gunneridae</taxon>
        <taxon>Pentapetalae</taxon>
        <taxon>rosids</taxon>
        <taxon>fabids</taxon>
        <taxon>Malpighiales</taxon>
        <taxon>Linaceae</taxon>
        <taxon>Linum</taxon>
    </lineage>
</organism>
<feature type="non-terminal residue" evidence="1">
    <location>
        <position position="1"/>
    </location>
</feature>
<comment type="caution">
    <text evidence="1">The sequence shown here is derived from an EMBL/GenBank/DDBJ whole genome shotgun (WGS) entry which is preliminary data.</text>
</comment>
<name>A0AAV0IZW9_9ROSI</name>
<gene>
    <name evidence="1" type="ORF">LITE_LOCUS11933</name>
</gene>
<dbReference type="EMBL" id="CAMGYJ010000004">
    <property type="protein sequence ID" value="CAI0403190.1"/>
    <property type="molecule type" value="Genomic_DNA"/>
</dbReference>
<sequence length="53" mass="6458">GNRRRSFLNLLFQILGKLYNRPLLLLDFYSGEEHMELICRRRRVLCRYVSVTQ</sequence>